<dbReference type="Pfam" id="PF11072">
    <property type="entry name" value="DUF2859"/>
    <property type="match status" value="1"/>
</dbReference>
<dbReference type="EMBL" id="QZDH01000033">
    <property type="protein sequence ID" value="RJL50241.1"/>
    <property type="molecule type" value="Genomic_DNA"/>
</dbReference>
<sequence length="173" mass="18512">MKIISASVLCLLAIPFFVHAELNVVADLGGKDTASFFDGINRQDNNEANNTEKRTWKGQSGEGAMLPVLTPELTVGIEASRTLSLHGIGALFLVGDDPVSRSWLQMNAAKLSQMQAVGLIVNVTDMAAVQSLRSLVPDVQMAPASGGELARRLQLRHYPALITETSVSSEVQP</sequence>
<feature type="signal peptide" evidence="1">
    <location>
        <begin position="1"/>
        <end position="20"/>
    </location>
</feature>
<evidence type="ECO:0000313" key="2">
    <source>
        <dbReference type="EMBL" id="RJL50241.1"/>
    </source>
</evidence>
<accession>A0A419AU91</accession>
<protein>
    <submittedName>
        <fullName evidence="2">Integrating conjugative element protein</fullName>
    </submittedName>
</protein>
<dbReference type="NCBIfam" id="TIGR03765">
    <property type="entry name" value="ICE_PFL_4695"/>
    <property type="match status" value="1"/>
</dbReference>
<reference evidence="2 3" key="1">
    <citation type="submission" date="2018-09" db="EMBL/GenBank/DDBJ databases">
        <title>Phylogenetic diversity of Pectobacterium and Dickeya strains causing blackleg disease of potato in Morocco.</title>
        <authorList>
            <person name="Oulghazi S."/>
            <person name="Moumni M."/>
            <person name="Faure D."/>
        </authorList>
    </citation>
    <scope>NUCLEOTIDE SEQUENCE [LARGE SCALE GENOMIC DNA]</scope>
    <source>
        <strain evidence="2 3">S1.15.11.2D</strain>
    </source>
</reference>
<dbReference type="RefSeq" id="WP_119874215.1">
    <property type="nucleotide sequence ID" value="NZ_QZDH01000033.1"/>
</dbReference>
<proteinExistence type="predicted"/>
<evidence type="ECO:0000313" key="3">
    <source>
        <dbReference type="Proteomes" id="UP000283655"/>
    </source>
</evidence>
<name>A0A419AU91_PECCA</name>
<dbReference type="AlphaFoldDB" id="A0A419AU91"/>
<dbReference type="Proteomes" id="UP000283655">
    <property type="component" value="Unassembled WGS sequence"/>
</dbReference>
<dbReference type="InterPro" id="IPR021300">
    <property type="entry name" value="Integr_conj_element_PFL4695"/>
</dbReference>
<organism evidence="2 3">
    <name type="scientific">Pectobacterium carotovorum</name>
    <name type="common">Erwinia carotovora</name>
    <dbReference type="NCBI Taxonomy" id="554"/>
    <lineage>
        <taxon>Bacteria</taxon>
        <taxon>Pseudomonadati</taxon>
        <taxon>Pseudomonadota</taxon>
        <taxon>Gammaproteobacteria</taxon>
        <taxon>Enterobacterales</taxon>
        <taxon>Pectobacteriaceae</taxon>
        <taxon>Pectobacterium</taxon>
    </lineage>
</organism>
<gene>
    <name evidence="2" type="ORF">D5071_14600</name>
</gene>
<comment type="caution">
    <text evidence="2">The sequence shown here is derived from an EMBL/GenBank/DDBJ whole genome shotgun (WGS) entry which is preliminary data.</text>
</comment>
<feature type="chain" id="PRO_5019283313" evidence="1">
    <location>
        <begin position="21"/>
        <end position="173"/>
    </location>
</feature>
<evidence type="ECO:0000256" key="1">
    <source>
        <dbReference type="SAM" id="SignalP"/>
    </source>
</evidence>
<keyword evidence="1" id="KW-0732">Signal</keyword>